<evidence type="ECO:0000313" key="11">
    <source>
        <dbReference type="Proteomes" id="UP000694255"/>
    </source>
</evidence>
<dbReference type="RefSeq" id="XP_049263547.1">
    <property type="nucleotide sequence ID" value="XM_049406972.1"/>
</dbReference>
<protein>
    <recommendedName>
        <fullName evidence="9">Cytochrome c oxidase assembly factor 3</fullName>
    </recommendedName>
</protein>
<comment type="similarity">
    <text evidence="3 9">Belongs to the COA3 family.</text>
</comment>
<keyword evidence="5 9" id="KW-0812">Transmembrane</keyword>
<dbReference type="Proteomes" id="UP000694255">
    <property type="component" value="Unassembled WGS sequence"/>
</dbReference>
<dbReference type="PANTHER" id="PTHR15642">
    <property type="entry name" value="CYTOCHROME C OXIDASE ASSEMBLY FACTOR 3, MITOCHONDRIAL"/>
    <property type="match status" value="1"/>
</dbReference>
<evidence type="ECO:0000256" key="5">
    <source>
        <dbReference type="ARBA" id="ARBA00022692"/>
    </source>
</evidence>
<keyword evidence="11" id="KW-1185">Reference proteome</keyword>
<dbReference type="OrthoDB" id="10018333at2759"/>
<evidence type="ECO:0000256" key="8">
    <source>
        <dbReference type="ARBA" id="ARBA00023136"/>
    </source>
</evidence>
<dbReference type="InterPro" id="IPR041752">
    <property type="entry name" value="Coa3"/>
</dbReference>
<dbReference type="PANTHER" id="PTHR15642:SF3">
    <property type="entry name" value="CYTOCHROME C OXIDASE ASSEMBLY FACTOR 3 HOMOLOG, MITOCHONDRIAL"/>
    <property type="match status" value="1"/>
</dbReference>
<dbReference type="AlphaFoldDB" id="A0A8J5QMV9"/>
<comment type="function">
    <text evidence="1 9">Required for assembly of cytochrome c oxidase (complex IV).</text>
</comment>
<keyword evidence="7 9" id="KW-0496">Mitochondrion</keyword>
<keyword evidence="6 9" id="KW-1133">Transmembrane helix</keyword>
<evidence type="ECO:0000256" key="1">
    <source>
        <dbReference type="ARBA" id="ARBA00003064"/>
    </source>
</evidence>
<reference evidence="10 11" key="1">
    <citation type="journal article" date="2021" name="DNA Res.">
        <title>Genome analysis of Candida subhashii reveals its hybrid nature and dual mitochondrial genome conformations.</title>
        <authorList>
            <person name="Mixao V."/>
            <person name="Hegedusova E."/>
            <person name="Saus E."/>
            <person name="Pryszcz L.P."/>
            <person name="Cillingova A."/>
            <person name="Nosek J."/>
            <person name="Gabaldon T."/>
        </authorList>
    </citation>
    <scope>NUCLEOTIDE SEQUENCE [LARGE SCALE GENOMIC DNA]</scope>
    <source>
        <strain evidence="10 11">CBS 10753</strain>
    </source>
</reference>
<comment type="caution">
    <text evidence="10">The sequence shown here is derived from an EMBL/GenBank/DDBJ whole genome shotgun (WGS) entry which is preliminary data.</text>
</comment>
<evidence type="ECO:0000256" key="6">
    <source>
        <dbReference type="ARBA" id="ARBA00022989"/>
    </source>
</evidence>
<accession>A0A8J5QMV9</accession>
<feature type="transmembrane region" description="Helical" evidence="9">
    <location>
        <begin position="30"/>
        <end position="51"/>
    </location>
</feature>
<dbReference type="GO" id="GO:0005743">
    <property type="term" value="C:mitochondrial inner membrane"/>
    <property type="evidence" value="ECO:0007669"/>
    <property type="project" value="UniProtKB-SubCell"/>
</dbReference>
<dbReference type="GO" id="GO:0033617">
    <property type="term" value="P:mitochondrial respiratory chain complex IV assembly"/>
    <property type="evidence" value="ECO:0007669"/>
    <property type="project" value="UniProtKB-UniRule"/>
</dbReference>
<proteinExistence type="inferred from homology"/>
<gene>
    <name evidence="10" type="ORF">J8A68_003147</name>
</gene>
<organism evidence="10 11">
    <name type="scientific">[Candida] subhashii</name>
    <dbReference type="NCBI Taxonomy" id="561895"/>
    <lineage>
        <taxon>Eukaryota</taxon>
        <taxon>Fungi</taxon>
        <taxon>Dikarya</taxon>
        <taxon>Ascomycota</taxon>
        <taxon>Saccharomycotina</taxon>
        <taxon>Pichiomycetes</taxon>
        <taxon>Debaryomycetaceae</taxon>
        <taxon>Spathaspora</taxon>
    </lineage>
</organism>
<dbReference type="EMBL" id="JAGSYN010000140">
    <property type="protein sequence ID" value="KAG7663315.1"/>
    <property type="molecule type" value="Genomic_DNA"/>
</dbReference>
<name>A0A8J5QMV9_9ASCO</name>
<comment type="subcellular location">
    <subcellularLocation>
        <location evidence="2">Mitochondrion inner membrane</location>
        <topology evidence="2">Single-pass membrane protein</topology>
    </subcellularLocation>
</comment>
<evidence type="ECO:0000256" key="7">
    <source>
        <dbReference type="ARBA" id="ARBA00023128"/>
    </source>
</evidence>
<keyword evidence="8 9" id="KW-0472">Membrane</keyword>
<evidence type="ECO:0000256" key="4">
    <source>
        <dbReference type="ARBA" id="ARBA00011351"/>
    </source>
</evidence>
<comment type="subunit">
    <text evidence="4 9">Component of 250-400 kDa complexes called cytochrome oxidase assembly intermediates or COA complexes.</text>
</comment>
<dbReference type="GeneID" id="73469948"/>
<evidence type="ECO:0000256" key="2">
    <source>
        <dbReference type="ARBA" id="ARBA00004434"/>
    </source>
</evidence>
<evidence type="ECO:0000256" key="3">
    <source>
        <dbReference type="ARBA" id="ARBA00007035"/>
    </source>
</evidence>
<sequence>MALGPKGHDRYRNPYTQQMTPALYRVRAPFFWRNVAGLIVFSAIPAAVYGFTYYKMTADEFDDIPIPPISDEELKKLKVEYEASKAAAAAENK</sequence>
<evidence type="ECO:0000256" key="9">
    <source>
        <dbReference type="RuleBase" id="RU367056"/>
    </source>
</evidence>
<keyword evidence="9" id="KW-0999">Mitochondrion inner membrane</keyword>
<evidence type="ECO:0000313" key="10">
    <source>
        <dbReference type="EMBL" id="KAG7663315.1"/>
    </source>
</evidence>